<protein>
    <recommendedName>
        <fullName evidence="4">Collapsin response mediator protein 1</fullName>
    </recommendedName>
</protein>
<feature type="compositionally biased region" description="Polar residues" evidence="1">
    <location>
        <begin position="86"/>
        <end position="97"/>
    </location>
</feature>
<name>A0A7J8B2P2_PIPKU</name>
<dbReference type="Proteomes" id="UP000558488">
    <property type="component" value="Unassembled WGS sequence"/>
</dbReference>
<proteinExistence type="predicted"/>
<feature type="region of interest" description="Disordered" evidence="1">
    <location>
        <begin position="57"/>
        <end position="108"/>
    </location>
</feature>
<keyword evidence="3" id="KW-1185">Reference proteome</keyword>
<comment type="caution">
    <text evidence="2">The sequence shown here is derived from an EMBL/GenBank/DDBJ whole genome shotgun (WGS) entry which is preliminary data.</text>
</comment>
<dbReference type="EMBL" id="JACAGB010000001">
    <property type="protein sequence ID" value="KAF6392746.1"/>
    <property type="molecule type" value="Genomic_DNA"/>
</dbReference>
<accession>A0A7J8B2P2</accession>
<evidence type="ECO:0000256" key="1">
    <source>
        <dbReference type="SAM" id="MobiDB-lite"/>
    </source>
</evidence>
<organism evidence="2 3">
    <name type="scientific">Pipistrellus kuhlii</name>
    <name type="common">Kuhl's pipistrelle</name>
    <dbReference type="NCBI Taxonomy" id="59472"/>
    <lineage>
        <taxon>Eukaryota</taxon>
        <taxon>Metazoa</taxon>
        <taxon>Chordata</taxon>
        <taxon>Craniata</taxon>
        <taxon>Vertebrata</taxon>
        <taxon>Euteleostomi</taxon>
        <taxon>Mammalia</taxon>
        <taxon>Eutheria</taxon>
        <taxon>Laurasiatheria</taxon>
        <taxon>Chiroptera</taxon>
        <taxon>Yangochiroptera</taxon>
        <taxon>Vespertilionidae</taxon>
        <taxon>Pipistrellus</taxon>
    </lineage>
</organism>
<feature type="region of interest" description="Disordered" evidence="1">
    <location>
        <begin position="1"/>
        <end position="32"/>
    </location>
</feature>
<reference evidence="2 3" key="1">
    <citation type="journal article" date="2020" name="Nature">
        <title>Six reference-quality genomes reveal evolution of bat adaptations.</title>
        <authorList>
            <person name="Jebb D."/>
            <person name="Huang Z."/>
            <person name="Pippel M."/>
            <person name="Hughes G.M."/>
            <person name="Lavrichenko K."/>
            <person name="Devanna P."/>
            <person name="Winkler S."/>
            <person name="Jermiin L.S."/>
            <person name="Skirmuntt E.C."/>
            <person name="Katzourakis A."/>
            <person name="Burkitt-Gray L."/>
            <person name="Ray D.A."/>
            <person name="Sullivan K.A.M."/>
            <person name="Roscito J.G."/>
            <person name="Kirilenko B.M."/>
            <person name="Davalos L.M."/>
            <person name="Corthals A.P."/>
            <person name="Power M.L."/>
            <person name="Jones G."/>
            <person name="Ransome R.D."/>
            <person name="Dechmann D.K.N."/>
            <person name="Locatelli A.G."/>
            <person name="Puechmaille S.J."/>
            <person name="Fedrigo O."/>
            <person name="Jarvis E.D."/>
            <person name="Hiller M."/>
            <person name="Vernes S.C."/>
            <person name="Myers E.W."/>
            <person name="Teeling E.C."/>
        </authorList>
    </citation>
    <scope>NUCLEOTIDE SEQUENCE [LARGE SCALE GENOMIC DNA]</scope>
    <source>
        <strain evidence="2">MPipKuh1</strain>
        <tissue evidence="2">Flight muscle</tissue>
    </source>
</reference>
<evidence type="ECO:0000313" key="3">
    <source>
        <dbReference type="Proteomes" id="UP000558488"/>
    </source>
</evidence>
<evidence type="ECO:0008006" key="4">
    <source>
        <dbReference type="Google" id="ProtNLM"/>
    </source>
</evidence>
<dbReference type="AlphaFoldDB" id="A0A7J8B2P2"/>
<gene>
    <name evidence="2" type="ORF">mPipKuh1_007922</name>
</gene>
<sequence length="198" mass="21332">MADRRRAWNTEDDLPVYLARPGSAAQTPRQKHGGMFAAVEGAYENKTIDFDAYSVGRRGSARTPRGPGQLDAAGLPGPGGSEDTASDVSEPSGSAVSSPGERDERPPALCIRCPAPRDLPLGRDNGQCYEGHEVSQQESELDQERNPGRVGQAGLWLLQRSTRSSGWLDERMSWAGTRLPGAALLQLLCMHLGYLTSL</sequence>
<evidence type="ECO:0000313" key="2">
    <source>
        <dbReference type="EMBL" id="KAF6392746.1"/>
    </source>
</evidence>